<accession>W4KMS0</accession>
<dbReference type="OrthoDB" id="2555959at2759"/>
<gene>
    <name evidence="1" type="ORF">HETIRDRAFT_447732</name>
</gene>
<dbReference type="InParanoid" id="W4KMS0"/>
<dbReference type="KEGG" id="hir:HETIRDRAFT_447732"/>
<dbReference type="HOGENOM" id="CLU_2590049_0_0_1"/>
<dbReference type="GeneID" id="20675801"/>
<organism evidence="1 2">
    <name type="scientific">Heterobasidion irregulare (strain TC 32-1)</name>
    <dbReference type="NCBI Taxonomy" id="747525"/>
    <lineage>
        <taxon>Eukaryota</taxon>
        <taxon>Fungi</taxon>
        <taxon>Dikarya</taxon>
        <taxon>Basidiomycota</taxon>
        <taxon>Agaricomycotina</taxon>
        <taxon>Agaricomycetes</taxon>
        <taxon>Russulales</taxon>
        <taxon>Bondarzewiaceae</taxon>
        <taxon>Heterobasidion</taxon>
        <taxon>Heterobasidion annosum species complex</taxon>
    </lineage>
</organism>
<protein>
    <submittedName>
        <fullName evidence="1">Uncharacterized protein</fullName>
    </submittedName>
</protein>
<dbReference type="AlphaFoldDB" id="W4KMS0"/>
<proteinExistence type="predicted"/>
<reference evidence="1 2" key="1">
    <citation type="journal article" date="2012" name="New Phytol.">
        <title>Insight into trade-off between wood decay and parasitism from the genome of a fungal forest pathogen.</title>
        <authorList>
            <person name="Olson A."/>
            <person name="Aerts A."/>
            <person name="Asiegbu F."/>
            <person name="Belbahri L."/>
            <person name="Bouzid O."/>
            <person name="Broberg A."/>
            <person name="Canback B."/>
            <person name="Coutinho P.M."/>
            <person name="Cullen D."/>
            <person name="Dalman K."/>
            <person name="Deflorio G."/>
            <person name="van Diepen L.T."/>
            <person name="Dunand C."/>
            <person name="Duplessis S."/>
            <person name="Durling M."/>
            <person name="Gonthier P."/>
            <person name="Grimwood J."/>
            <person name="Fossdal C.G."/>
            <person name="Hansson D."/>
            <person name="Henrissat B."/>
            <person name="Hietala A."/>
            <person name="Himmelstrand K."/>
            <person name="Hoffmeister D."/>
            <person name="Hogberg N."/>
            <person name="James T.Y."/>
            <person name="Karlsson M."/>
            <person name="Kohler A."/>
            <person name="Kues U."/>
            <person name="Lee Y.H."/>
            <person name="Lin Y.C."/>
            <person name="Lind M."/>
            <person name="Lindquist E."/>
            <person name="Lombard V."/>
            <person name="Lucas S."/>
            <person name="Lunden K."/>
            <person name="Morin E."/>
            <person name="Murat C."/>
            <person name="Park J."/>
            <person name="Raffaello T."/>
            <person name="Rouze P."/>
            <person name="Salamov A."/>
            <person name="Schmutz J."/>
            <person name="Solheim H."/>
            <person name="Stahlberg J."/>
            <person name="Velez H."/>
            <person name="de Vries R.P."/>
            <person name="Wiebenga A."/>
            <person name="Woodward S."/>
            <person name="Yakovlev I."/>
            <person name="Garbelotto M."/>
            <person name="Martin F."/>
            <person name="Grigoriev I.V."/>
            <person name="Stenlid J."/>
        </authorList>
    </citation>
    <scope>NUCLEOTIDE SEQUENCE [LARGE SCALE GENOMIC DNA]</scope>
    <source>
        <strain evidence="1 2">TC 32-1</strain>
    </source>
</reference>
<dbReference type="Proteomes" id="UP000030671">
    <property type="component" value="Unassembled WGS sequence"/>
</dbReference>
<keyword evidence="2" id="KW-1185">Reference proteome</keyword>
<sequence>MPPKNTSKPAAASSKAEEAVRKRPIWDSWAVLPAKTRLRISLGVCAVAFAGMVISDQLEVIFPPELPPPTPAPASGDASR</sequence>
<evidence type="ECO:0000313" key="2">
    <source>
        <dbReference type="Proteomes" id="UP000030671"/>
    </source>
</evidence>
<name>W4KMS0_HETIT</name>
<dbReference type="eggNOG" id="ENOG502R17V">
    <property type="taxonomic scope" value="Eukaryota"/>
</dbReference>
<dbReference type="EMBL" id="KI925454">
    <property type="protein sequence ID" value="ETW87143.1"/>
    <property type="molecule type" value="Genomic_DNA"/>
</dbReference>
<dbReference type="RefSeq" id="XP_009541080.1">
    <property type="nucleotide sequence ID" value="XM_009542785.1"/>
</dbReference>
<evidence type="ECO:0000313" key="1">
    <source>
        <dbReference type="EMBL" id="ETW87143.1"/>
    </source>
</evidence>